<organism evidence="2">
    <name type="scientific">Ixodes ricinus</name>
    <name type="common">Common tick</name>
    <name type="synonym">Acarus ricinus</name>
    <dbReference type="NCBI Taxonomy" id="34613"/>
    <lineage>
        <taxon>Eukaryota</taxon>
        <taxon>Metazoa</taxon>
        <taxon>Ecdysozoa</taxon>
        <taxon>Arthropoda</taxon>
        <taxon>Chelicerata</taxon>
        <taxon>Arachnida</taxon>
        <taxon>Acari</taxon>
        <taxon>Parasitiformes</taxon>
        <taxon>Ixodida</taxon>
        <taxon>Ixodoidea</taxon>
        <taxon>Ixodidae</taxon>
        <taxon>Ixodinae</taxon>
        <taxon>Ixodes</taxon>
    </lineage>
</organism>
<reference evidence="2" key="1">
    <citation type="journal article" date="2018" name="PLoS Negl. Trop. Dis.">
        <title>Sialome diversity of ticks revealed by RNAseq of single tick salivary glands.</title>
        <authorList>
            <person name="Perner J."/>
            <person name="Kropackova S."/>
            <person name="Kopacek P."/>
            <person name="Ribeiro J.M."/>
        </authorList>
    </citation>
    <scope>NUCLEOTIDE SEQUENCE</scope>
    <source>
        <strain evidence="2">Siblings of single egg batch collected in Ceske Budejovice</strain>
        <tissue evidence="2">Salivary glands</tissue>
    </source>
</reference>
<dbReference type="AlphaFoldDB" id="A0A147BCW2"/>
<protein>
    <recommendedName>
        <fullName evidence="3">Secreted protein</fullName>
    </recommendedName>
</protein>
<evidence type="ECO:0008006" key="3">
    <source>
        <dbReference type="Google" id="ProtNLM"/>
    </source>
</evidence>
<proteinExistence type="predicted"/>
<evidence type="ECO:0000313" key="2">
    <source>
        <dbReference type="EMBL" id="JAR88302.1"/>
    </source>
</evidence>
<feature type="chain" id="PRO_5007541994" description="Secreted protein" evidence="1">
    <location>
        <begin position="18"/>
        <end position="176"/>
    </location>
</feature>
<feature type="signal peptide" evidence="1">
    <location>
        <begin position="1"/>
        <end position="17"/>
    </location>
</feature>
<name>A0A147BCW2_IXORI</name>
<accession>A0A147BCW2</accession>
<keyword evidence="1" id="KW-0732">Signal</keyword>
<dbReference type="EMBL" id="GEGO01007102">
    <property type="protein sequence ID" value="JAR88302.1"/>
    <property type="molecule type" value="Transcribed_RNA"/>
</dbReference>
<evidence type="ECO:0000256" key="1">
    <source>
        <dbReference type="SAM" id="SignalP"/>
    </source>
</evidence>
<sequence length="176" mass="20198">MVLDFMFLSGVAITALAGGVTLSTAHTFSSKDYNIALPPVPLATSCLRYVMSHSYLKMWPYCVEDFRQELERRAVLSGVLYLGAYKMNDTWLLRLRMPETKERLVDSRELSVKNLACVVIDPGSTHVRLWVQRVPIHVNDDAMSNIFERYEKVAEVTRELLSVEWYEVIKLTTHIV</sequence>